<dbReference type="PANTHER" id="PTHR24321:SF8">
    <property type="entry name" value="ESTRADIOL 17-BETA-DEHYDROGENASE 8-RELATED"/>
    <property type="match status" value="1"/>
</dbReference>
<evidence type="ECO:0000313" key="7">
    <source>
        <dbReference type="Proteomes" id="UP000053617"/>
    </source>
</evidence>
<evidence type="ECO:0000256" key="2">
    <source>
        <dbReference type="ARBA" id="ARBA00022857"/>
    </source>
</evidence>
<keyword evidence="2" id="KW-0521">NADP</keyword>
<gene>
    <name evidence="6" type="ORF">Z518_06462</name>
</gene>
<keyword evidence="3" id="KW-0560">Oxidoreductase</keyword>
<dbReference type="OrthoDB" id="1669814at2759"/>
<dbReference type="SUPFAM" id="SSF51735">
    <property type="entry name" value="NAD(P)-binding Rossmann-fold domains"/>
    <property type="match status" value="1"/>
</dbReference>
<dbReference type="FunFam" id="3.40.50.720:FF:000084">
    <property type="entry name" value="Short-chain dehydrogenase reductase"/>
    <property type="match status" value="1"/>
</dbReference>
<evidence type="ECO:0000256" key="4">
    <source>
        <dbReference type="ARBA" id="ARBA00023027"/>
    </source>
</evidence>
<dbReference type="CDD" id="cd05233">
    <property type="entry name" value="SDR_c"/>
    <property type="match status" value="1"/>
</dbReference>
<dbReference type="STRING" id="1442369.A0A0D2J8Z9"/>
<dbReference type="RefSeq" id="XP_013272726.1">
    <property type="nucleotide sequence ID" value="XM_013417272.1"/>
</dbReference>
<protein>
    <recommendedName>
        <fullName evidence="5">Ketoreductase domain-containing protein</fullName>
    </recommendedName>
</protein>
<accession>A0A0D2J8Z9</accession>
<evidence type="ECO:0000313" key="6">
    <source>
        <dbReference type="EMBL" id="KIX05590.1"/>
    </source>
</evidence>
<dbReference type="HOGENOM" id="CLU_010194_1_0_1"/>
<dbReference type="EMBL" id="KN847478">
    <property type="protein sequence ID" value="KIX05590.1"/>
    <property type="molecule type" value="Genomic_DNA"/>
</dbReference>
<dbReference type="InterPro" id="IPR036291">
    <property type="entry name" value="NAD(P)-bd_dom_sf"/>
</dbReference>
<proteinExistence type="inferred from homology"/>
<dbReference type="GO" id="GO:0016491">
    <property type="term" value="F:oxidoreductase activity"/>
    <property type="evidence" value="ECO:0007669"/>
    <property type="project" value="UniProtKB-KW"/>
</dbReference>
<dbReference type="Proteomes" id="UP000053617">
    <property type="component" value="Unassembled WGS sequence"/>
</dbReference>
<dbReference type="Pfam" id="PF13561">
    <property type="entry name" value="adh_short_C2"/>
    <property type="match status" value="1"/>
</dbReference>
<evidence type="ECO:0000259" key="5">
    <source>
        <dbReference type="SMART" id="SM00822"/>
    </source>
</evidence>
<name>A0A0D2J8Z9_9EURO</name>
<dbReference type="PROSITE" id="PS00061">
    <property type="entry name" value="ADH_SHORT"/>
    <property type="match status" value="1"/>
</dbReference>
<evidence type="ECO:0000256" key="3">
    <source>
        <dbReference type="ARBA" id="ARBA00023002"/>
    </source>
</evidence>
<dbReference type="Gene3D" id="3.40.50.720">
    <property type="entry name" value="NAD(P)-binding Rossmann-like Domain"/>
    <property type="match status" value="1"/>
</dbReference>
<dbReference type="PANTHER" id="PTHR24321">
    <property type="entry name" value="DEHYDROGENASES, SHORT CHAIN"/>
    <property type="match status" value="1"/>
</dbReference>
<organism evidence="6 7">
    <name type="scientific">Rhinocladiella mackenziei CBS 650.93</name>
    <dbReference type="NCBI Taxonomy" id="1442369"/>
    <lineage>
        <taxon>Eukaryota</taxon>
        <taxon>Fungi</taxon>
        <taxon>Dikarya</taxon>
        <taxon>Ascomycota</taxon>
        <taxon>Pezizomycotina</taxon>
        <taxon>Eurotiomycetes</taxon>
        <taxon>Chaetothyriomycetidae</taxon>
        <taxon>Chaetothyriales</taxon>
        <taxon>Herpotrichiellaceae</taxon>
        <taxon>Rhinocladiella</taxon>
    </lineage>
</organism>
<dbReference type="PRINTS" id="PR00081">
    <property type="entry name" value="GDHRDH"/>
</dbReference>
<dbReference type="VEuPathDB" id="FungiDB:Z518_06462"/>
<dbReference type="InterPro" id="IPR002347">
    <property type="entry name" value="SDR_fam"/>
</dbReference>
<reference evidence="6 7" key="1">
    <citation type="submission" date="2015-01" db="EMBL/GenBank/DDBJ databases">
        <title>The Genome Sequence of Rhinocladiella mackenzie CBS 650.93.</title>
        <authorList>
            <consortium name="The Broad Institute Genomics Platform"/>
            <person name="Cuomo C."/>
            <person name="de Hoog S."/>
            <person name="Gorbushina A."/>
            <person name="Stielow B."/>
            <person name="Teixiera M."/>
            <person name="Abouelleil A."/>
            <person name="Chapman S.B."/>
            <person name="Priest M."/>
            <person name="Young S.K."/>
            <person name="Wortman J."/>
            <person name="Nusbaum C."/>
            <person name="Birren B."/>
        </authorList>
    </citation>
    <scope>NUCLEOTIDE SEQUENCE [LARGE SCALE GENOMIC DNA]</scope>
    <source>
        <strain evidence="6 7">CBS 650.93</strain>
    </source>
</reference>
<dbReference type="InterPro" id="IPR020904">
    <property type="entry name" value="Sc_DH/Rdtase_CS"/>
</dbReference>
<dbReference type="InterPro" id="IPR057326">
    <property type="entry name" value="KR_dom"/>
</dbReference>
<keyword evidence="4" id="KW-0520">NAD</keyword>
<comment type="similarity">
    <text evidence="1">Belongs to the short-chain dehydrogenases/reductases (SDR) family.</text>
</comment>
<evidence type="ECO:0000256" key="1">
    <source>
        <dbReference type="ARBA" id="ARBA00006484"/>
    </source>
</evidence>
<dbReference type="PRINTS" id="PR00080">
    <property type="entry name" value="SDRFAMILY"/>
</dbReference>
<dbReference type="AlphaFoldDB" id="A0A0D2J8Z9"/>
<sequence length="251" mass="26135">MSFFGKTIVVTGAGSGIGKATALLLASERAKVALLDVNPSLFDVEAQIKSSGGSALAIKCDVRSSAEVDAAIQTVVEIYGLLDGAANLAGVIGSGRRSETHTGALVQTTDEEWDRVLGINLGGVKNCLRAELQHYNPKCCSIVNASSVSARIGAPFNAAYSTSKAAIVALTKSVAQEMGSYGVRINAIAPGVTDTPMVSSLPEHTRELWRKSNVLGRLADPSEIANVILFLLSEKSSFITSAVVDIDAGRV</sequence>
<dbReference type="SMART" id="SM00822">
    <property type="entry name" value="PKS_KR"/>
    <property type="match status" value="1"/>
</dbReference>
<dbReference type="GeneID" id="25294533"/>
<keyword evidence="7" id="KW-1185">Reference proteome</keyword>
<feature type="domain" description="Ketoreductase" evidence="5">
    <location>
        <begin position="6"/>
        <end position="195"/>
    </location>
</feature>